<dbReference type="Pfam" id="PF01344">
    <property type="entry name" value="Kelch_1"/>
    <property type="match status" value="1"/>
</dbReference>
<keyword evidence="1" id="KW-0880">Kelch repeat</keyword>
<dbReference type="OrthoDB" id="45365at2759"/>
<dbReference type="InterPro" id="IPR006652">
    <property type="entry name" value="Kelch_1"/>
</dbReference>
<keyword evidence="3" id="KW-1185">Reference proteome</keyword>
<dbReference type="SUPFAM" id="SSF117281">
    <property type="entry name" value="Kelch motif"/>
    <property type="match status" value="1"/>
</dbReference>
<evidence type="ECO:0000256" key="1">
    <source>
        <dbReference type="ARBA" id="ARBA00022441"/>
    </source>
</evidence>
<evidence type="ECO:0000313" key="3">
    <source>
        <dbReference type="Proteomes" id="UP000053660"/>
    </source>
</evidence>
<dbReference type="EMBL" id="KN549277">
    <property type="protein sequence ID" value="KHJ98763.1"/>
    <property type="molecule type" value="Genomic_DNA"/>
</dbReference>
<name>A0A0B1TMJ5_OESDE</name>
<evidence type="ECO:0000313" key="2">
    <source>
        <dbReference type="EMBL" id="KHJ98763.1"/>
    </source>
</evidence>
<dbReference type="Gene3D" id="2.120.10.80">
    <property type="entry name" value="Kelch-type beta propeller"/>
    <property type="match status" value="1"/>
</dbReference>
<dbReference type="AlphaFoldDB" id="A0A0B1TMJ5"/>
<sequence length="243" mass="27287">MTSSILIIGGCSDREEAGALQSVEEITFQRTTTGLKAHSQIVGQLAEPRRSPAVLHDKDSFLVIGVFKMSFARLPDLPFRLKNGAAIALDDYNILLFGGWDESRTMKAVFRLQFDKERDSYETSMEAILPYEVEGHCCVSHDGYIYTIGGYNGVSVVDTIVRYSVADRESEILPIRLSMARENHVCEIVFGRYLVVMAGWDGKRALDSVEIFEIVDKYPYLVRVDVAIRLAQARNRPASITRL</sequence>
<gene>
    <name evidence="2" type="ORF">OESDEN_01264</name>
</gene>
<organism evidence="2 3">
    <name type="scientific">Oesophagostomum dentatum</name>
    <name type="common">Nodular worm</name>
    <dbReference type="NCBI Taxonomy" id="61180"/>
    <lineage>
        <taxon>Eukaryota</taxon>
        <taxon>Metazoa</taxon>
        <taxon>Ecdysozoa</taxon>
        <taxon>Nematoda</taxon>
        <taxon>Chromadorea</taxon>
        <taxon>Rhabditida</taxon>
        <taxon>Rhabditina</taxon>
        <taxon>Rhabditomorpha</taxon>
        <taxon>Strongyloidea</taxon>
        <taxon>Strongylidae</taxon>
        <taxon>Oesophagostomum</taxon>
    </lineage>
</organism>
<dbReference type="InterPro" id="IPR015915">
    <property type="entry name" value="Kelch-typ_b-propeller"/>
</dbReference>
<protein>
    <submittedName>
        <fullName evidence="2">Kelch repeat protein</fullName>
    </submittedName>
</protein>
<dbReference type="Proteomes" id="UP000053660">
    <property type="component" value="Unassembled WGS sequence"/>
</dbReference>
<reference evidence="2 3" key="1">
    <citation type="submission" date="2014-03" db="EMBL/GenBank/DDBJ databases">
        <title>Draft genome of the hookworm Oesophagostomum dentatum.</title>
        <authorList>
            <person name="Mitreva M."/>
        </authorList>
    </citation>
    <scope>NUCLEOTIDE SEQUENCE [LARGE SCALE GENOMIC DNA]</scope>
    <source>
        <strain evidence="2 3">OD-Hann</strain>
    </source>
</reference>
<proteinExistence type="predicted"/>
<accession>A0A0B1TMJ5</accession>